<reference evidence="11" key="2">
    <citation type="submission" date="2011-04" db="EMBL/GenBank/DDBJ databases">
        <title>The complete genome of chromosome of Treponema succinifaciens DSM 2489.</title>
        <authorList>
            <person name="Lucas S."/>
            <person name="Copeland A."/>
            <person name="Lapidus A."/>
            <person name="Bruce D."/>
            <person name="Goodwin L."/>
            <person name="Pitluck S."/>
            <person name="Peters L."/>
            <person name="Kyrpides N."/>
            <person name="Mavromatis K."/>
            <person name="Ivanova N."/>
            <person name="Ovchinnikova G."/>
            <person name="Teshima H."/>
            <person name="Detter J.C."/>
            <person name="Tapia R."/>
            <person name="Han C."/>
            <person name="Land M."/>
            <person name="Hauser L."/>
            <person name="Markowitz V."/>
            <person name="Cheng J.-F."/>
            <person name="Hugenholtz P."/>
            <person name="Woyke T."/>
            <person name="Wu D."/>
            <person name="Gronow S."/>
            <person name="Wellnitz S."/>
            <person name="Brambilla E."/>
            <person name="Klenk H.-P."/>
            <person name="Eisen J.A."/>
        </authorList>
    </citation>
    <scope>NUCLEOTIDE SEQUENCE [LARGE SCALE GENOMIC DNA]</scope>
    <source>
        <strain evidence="11">ATCC 33096 / DSM 2489 / 6091</strain>
    </source>
</reference>
<gene>
    <name evidence="10" type="ordered locus">Tresu_0962</name>
</gene>
<dbReference type="eggNOG" id="COG4624">
    <property type="taxonomic scope" value="Bacteria"/>
</dbReference>
<dbReference type="InterPro" id="IPR004089">
    <property type="entry name" value="MCPsignal_dom"/>
</dbReference>
<dbReference type="AlphaFoldDB" id="F2NUQ1"/>
<dbReference type="KEGG" id="tsu:Tresu_0962"/>
<dbReference type="Pfam" id="PF13187">
    <property type="entry name" value="Fer4_9"/>
    <property type="match status" value="1"/>
</dbReference>
<evidence type="ECO:0000256" key="4">
    <source>
        <dbReference type="ARBA" id="ARBA00023014"/>
    </source>
</evidence>
<evidence type="ECO:0000259" key="8">
    <source>
        <dbReference type="PROSITE" id="PS51379"/>
    </source>
</evidence>
<keyword evidence="1" id="KW-0004">4Fe-4S</keyword>
<dbReference type="eggNOG" id="COG0840">
    <property type="taxonomic scope" value="Bacteria"/>
</dbReference>
<keyword evidence="2" id="KW-0479">Metal-binding</keyword>
<evidence type="ECO:0000256" key="3">
    <source>
        <dbReference type="ARBA" id="ARBA00023004"/>
    </source>
</evidence>
<evidence type="ECO:0000256" key="2">
    <source>
        <dbReference type="ARBA" id="ARBA00022723"/>
    </source>
</evidence>
<sequence>MTKNLNTQTGKYRSVISVDKEKCVNCQRCIAVCPVKMCNNGSGDYVDFDEKLCIGCGSCIEACTHGARKGIDDAELFFDSLKKGEKIVAIVAPAAIVSFRGKDLELNGFLKSLGVEAVFDVSFGAELTTKSYVEYIKNKNPDCVISQSCPALVSFIETYRPELIKYLAPADSPMLHCAKMIKEFYTKYTGYKIAAISPCYAKRREFDETGICDYKVTMRSIQSYMEEKNIRIDSFPKVEYENPAAERGVLYSTPGGLMRTAERFVPSISEKTRKIEGNPKVFHYLAKFSEANKNKKPCFTLIDCLNCENGCNEGAGTTNKGMHLDEMESFVENRMHDRRSYWEQKGHSKKSALKKLNKAIDEFWKPGLYDRTYVDRSAYFHQKIKEPSQEEIQKIYRDMYKKTEADILNCGACGYEDCEQMAVAIYNGLNRPENCTHYTNILKDIMNEQHQEEVKQSVRKVVETGSEKLTENGRDVQTLATAARDMTESVSTSSSAVEEMIANINSINSILEHNAESVGLLDGATRKGMTGIENVAELVSKIEENSNGLSEMSSVIQKIASQTNLLAMNAAIEAAHAGNSGRGFAVVADEIRKLAENSGSEARKISDVLKNVKQLIDATFKDTVDVQKEFSEVVQLSGTVVEQEQTVRRAISEQNEGGKQLLQAVGSMRELTQTVKERTEKLLTDTNAIKESILELGK</sequence>
<dbReference type="EMBL" id="CP002631">
    <property type="protein sequence ID" value="AEB13882.1"/>
    <property type="molecule type" value="Genomic_DNA"/>
</dbReference>
<dbReference type="eggNOG" id="COG2768">
    <property type="taxonomic scope" value="Bacteria"/>
</dbReference>
<dbReference type="PROSITE" id="PS00198">
    <property type="entry name" value="4FE4S_FER_1"/>
    <property type="match status" value="1"/>
</dbReference>
<dbReference type="PANTHER" id="PTHR32089">
    <property type="entry name" value="METHYL-ACCEPTING CHEMOTAXIS PROTEIN MCPB"/>
    <property type="match status" value="1"/>
</dbReference>
<dbReference type="RefSeq" id="WP_013701174.1">
    <property type="nucleotide sequence ID" value="NC_015385.1"/>
</dbReference>
<evidence type="ECO:0000256" key="5">
    <source>
        <dbReference type="ARBA" id="ARBA00023224"/>
    </source>
</evidence>
<dbReference type="Gene3D" id="1.10.15.40">
    <property type="entry name" value="Electron transport complex subunit B, putative Fe-S cluster"/>
    <property type="match status" value="1"/>
</dbReference>
<dbReference type="PROSITE" id="PS51379">
    <property type="entry name" value="4FE4S_FER_2"/>
    <property type="match status" value="2"/>
</dbReference>
<dbReference type="Pfam" id="PF00015">
    <property type="entry name" value="MCPsignal"/>
    <property type="match status" value="1"/>
</dbReference>
<dbReference type="SUPFAM" id="SSF58104">
    <property type="entry name" value="Methyl-accepting chemotaxis protein (MCP) signaling domain"/>
    <property type="match status" value="1"/>
</dbReference>
<dbReference type="OrthoDB" id="9798098at2"/>
<dbReference type="GO" id="GO:0051539">
    <property type="term" value="F:4 iron, 4 sulfur cluster binding"/>
    <property type="evidence" value="ECO:0007669"/>
    <property type="project" value="UniProtKB-KW"/>
</dbReference>
<dbReference type="SUPFAM" id="SSF53920">
    <property type="entry name" value="Fe-only hydrogenase"/>
    <property type="match status" value="1"/>
</dbReference>
<evidence type="ECO:0000313" key="10">
    <source>
        <dbReference type="EMBL" id="AEB13882.1"/>
    </source>
</evidence>
<dbReference type="Gene3D" id="3.40.950.10">
    <property type="entry name" value="Fe-only Hydrogenase (Larger Subunit), Chain L, domain 3"/>
    <property type="match status" value="1"/>
</dbReference>
<accession>F2NUQ1</accession>
<keyword evidence="3" id="KW-0408">Iron</keyword>
<feature type="domain" description="Methyl-accepting transducer" evidence="7">
    <location>
        <begin position="461"/>
        <end position="683"/>
    </location>
</feature>
<dbReference type="InterPro" id="IPR004108">
    <property type="entry name" value="Fe_hydrogenase_lsu_C"/>
</dbReference>
<evidence type="ECO:0000259" key="9">
    <source>
        <dbReference type="PROSITE" id="PS51656"/>
    </source>
</evidence>
<keyword evidence="4" id="KW-0411">Iron-sulfur</keyword>
<proteinExistence type="predicted"/>
<protein>
    <submittedName>
        <fullName evidence="10">Methyl-accepting chemotaxis sensory transducer</fullName>
    </submittedName>
</protein>
<feature type="domain" description="4Fe-4S ferredoxin-type" evidence="8">
    <location>
        <begin position="44"/>
        <end position="73"/>
    </location>
</feature>
<dbReference type="InterPro" id="IPR017900">
    <property type="entry name" value="4Fe4S_Fe_S_CS"/>
</dbReference>
<keyword evidence="11" id="KW-1185">Reference proteome</keyword>
<dbReference type="Proteomes" id="UP000006852">
    <property type="component" value="Chromosome"/>
</dbReference>
<dbReference type="InterPro" id="IPR009016">
    <property type="entry name" value="Fe_hydrogenase"/>
</dbReference>
<dbReference type="PROSITE" id="PS50111">
    <property type="entry name" value="CHEMOTAXIS_TRANSDUC_2"/>
    <property type="match status" value="1"/>
</dbReference>
<dbReference type="PANTHER" id="PTHR32089:SF112">
    <property type="entry name" value="LYSOZYME-LIKE PROTEIN-RELATED"/>
    <property type="match status" value="1"/>
</dbReference>
<feature type="domain" description="4Fe-4S" evidence="9">
    <location>
        <begin position="391"/>
        <end position="452"/>
    </location>
</feature>
<dbReference type="PROSITE" id="PS51656">
    <property type="entry name" value="4FE4S"/>
    <property type="match status" value="1"/>
</dbReference>
<dbReference type="GO" id="GO:0046872">
    <property type="term" value="F:metal ion binding"/>
    <property type="evidence" value="ECO:0007669"/>
    <property type="project" value="UniProtKB-KW"/>
</dbReference>
<name>F2NUQ1_TRES6</name>
<dbReference type="STRING" id="869209.Tresu_0962"/>
<dbReference type="InterPro" id="IPR007202">
    <property type="entry name" value="4Fe-4S_dom"/>
</dbReference>
<evidence type="ECO:0000256" key="6">
    <source>
        <dbReference type="PROSITE-ProRule" id="PRU00284"/>
    </source>
</evidence>
<reference evidence="10 11" key="1">
    <citation type="journal article" date="2011" name="Stand. Genomic Sci.">
        <title>Complete genome sequence of Treponema succinifaciens type strain (6091).</title>
        <authorList>
            <person name="Han C."/>
            <person name="Gronow S."/>
            <person name="Teshima H."/>
            <person name="Lapidus A."/>
            <person name="Nolan M."/>
            <person name="Lucas S."/>
            <person name="Hammon N."/>
            <person name="Deshpande S."/>
            <person name="Cheng J.F."/>
            <person name="Zeytun A."/>
            <person name="Tapia R."/>
            <person name="Goodwin L."/>
            <person name="Pitluck S."/>
            <person name="Liolios K."/>
            <person name="Pagani I."/>
            <person name="Ivanova N."/>
            <person name="Mavromatis K."/>
            <person name="Mikhailova N."/>
            <person name="Huntemann M."/>
            <person name="Pati A."/>
            <person name="Chen A."/>
            <person name="Palaniappan K."/>
            <person name="Land M."/>
            <person name="Hauser L."/>
            <person name="Brambilla E.M."/>
            <person name="Rohde M."/>
            <person name="Goker M."/>
            <person name="Woyke T."/>
            <person name="Bristow J."/>
            <person name="Eisen J.A."/>
            <person name="Markowitz V."/>
            <person name="Hugenholtz P."/>
            <person name="Kyrpides N.C."/>
            <person name="Klenk H.P."/>
            <person name="Detter J.C."/>
        </authorList>
    </citation>
    <scope>NUCLEOTIDE SEQUENCE [LARGE SCALE GENOMIC DNA]</scope>
    <source>
        <strain evidence="11">ATCC 33096 / DSM 2489 / 6091</strain>
    </source>
</reference>
<dbReference type="Pfam" id="PF04060">
    <property type="entry name" value="FeS"/>
    <property type="match status" value="1"/>
</dbReference>
<dbReference type="GeneID" id="302998127"/>
<dbReference type="Gene3D" id="1.10.287.950">
    <property type="entry name" value="Methyl-accepting chemotaxis protein"/>
    <property type="match status" value="1"/>
</dbReference>
<evidence type="ECO:0000259" key="7">
    <source>
        <dbReference type="PROSITE" id="PS50111"/>
    </source>
</evidence>
<dbReference type="HOGENOM" id="CLU_027268_0_0_12"/>
<organism evidence="10 11">
    <name type="scientific">Treponema succinifaciens (strain ATCC 33096 / DSM 2489 / 6091)</name>
    <dbReference type="NCBI Taxonomy" id="869209"/>
    <lineage>
        <taxon>Bacteria</taxon>
        <taxon>Pseudomonadati</taxon>
        <taxon>Spirochaetota</taxon>
        <taxon>Spirochaetia</taxon>
        <taxon>Spirochaetales</taxon>
        <taxon>Treponemataceae</taxon>
        <taxon>Treponema</taxon>
    </lineage>
</organism>
<dbReference type="GO" id="GO:0016020">
    <property type="term" value="C:membrane"/>
    <property type="evidence" value="ECO:0007669"/>
    <property type="project" value="InterPro"/>
</dbReference>
<feature type="domain" description="4Fe-4S ferredoxin-type" evidence="8">
    <location>
        <begin position="14"/>
        <end position="43"/>
    </location>
</feature>
<dbReference type="SUPFAM" id="SSF54862">
    <property type="entry name" value="4Fe-4S ferredoxins"/>
    <property type="match status" value="1"/>
</dbReference>
<dbReference type="Gene3D" id="3.30.70.20">
    <property type="match status" value="1"/>
</dbReference>
<dbReference type="GO" id="GO:0007165">
    <property type="term" value="P:signal transduction"/>
    <property type="evidence" value="ECO:0007669"/>
    <property type="project" value="UniProtKB-KW"/>
</dbReference>
<dbReference type="Pfam" id="PF02906">
    <property type="entry name" value="Fe_hyd_lg_C"/>
    <property type="match status" value="1"/>
</dbReference>
<keyword evidence="5 6" id="KW-0807">Transducer</keyword>
<dbReference type="InterPro" id="IPR017896">
    <property type="entry name" value="4Fe4S_Fe-S-bd"/>
</dbReference>
<evidence type="ECO:0000313" key="11">
    <source>
        <dbReference type="Proteomes" id="UP000006852"/>
    </source>
</evidence>
<evidence type="ECO:0000256" key="1">
    <source>
        <dbReference type="ARBA" id="ARBA00022485"/>
    </source>
</evidence>
<dbReference type="SMART" id="SM00283">
    <property type="entry name" value="MA"/>
    <property type="match status" value="1"/>
</dbReference>